<dbReference type="Pfam" id="PF24764">
    <property type="entry name" value="rva_4"/>
    <property type="match status" value="1"/>
</dbReference>
<feature type="domain" description="Integrase core" evidence="1">
    <location>
        <begin position="2"/>
        <end position="71"/>
    </location>
</feature>
<dbReference type="EMBL" id="GL732558">
    <property type="protein sequence ID" value="EFX78222.1"/>
    <property type="molecule type" value="Genomic_DNA"/>
</dbReference>
<keyword evidence="3" id="KW-1185">Reference proteome</keyword>
<accession>E9GQ63</accession>
<dbReference type="PhylomeDB" id="E9GQ63"/>
<proteinExistence type="predicted"/>
<dbReference type="InterPro" id="IPR058913">
    <property type="entry name" value="Integrase_dom_put"/>
</dbReference>
<organism evidence="2 3">
    <name type="scientific">Daphnia pulex</name>
    <name type="common">Water flea</name>
    <dbReference type="NCBI Taxonomy" id="6669"/>
    <lineage>
        <taxon>Eukaryota</taxon>
        <taxon>Metazoa</taxon>
        <taxon>Ecdysozoa</taxon>
        <taxon>Arthropoda</taxon>
        <taxon>Crustacea</taxon>
        <taxon>Branchiopoda</taxon>
        <taxon>Diplostraca</taxon>
        <taxon>Cladocera</taxon>
        <taxon>Anomopoda</taxon>
        <taxon>Daphniidae</taxon>
        <taxon>Daphnia</taxon>
    </lineage>
</organism>
<dbReference type="AlphaFoldDB" id="E9GQ63"/>
<name>E9GQ63_DAPPU</name>
<evidence type="ECO:0000313" key="2">
    <source>
        <dbReference type="EMBL" id="EFX78222.1"/>
    </source>
</evidence>
<dbReference type="STRING" id="6669.E9GQ63"/>
<dbReference type="OrthoDB" id="2686689at2759"/>
<sequence length="150" mass="16966">MDEFHDMELNGILQSESDIDLFCLHFVGMNLFQRTLQGYVASWNNHPMRTKGNKTPIQLYISGLASLKDRQNAGEFMAPCAELMQDPGVLHLPEGIFDSDYLESIVGPFRAARDVPKYDCPLVPVELDELIQLIDPTKNSKKAKTQLQLK</sequence>
<dbReference type="Proteomes" id="UP000000305">
    <property type="component" value="Unassembled WGS sequence"/>
</dbReference>
<dbReference type="InParanoid" id="E9GQ63"/>
<evidence type="ECO:0000259" key="1">
    <source>
        <dbReference type="Pfam" id="PF24764"/>
    </source>
</evidence>
<dbReference type="HOGENOM" id="CLU_1708653_0_0_1"/>
<dbReference type="KEGG" id="dpx:DAPPUDRAFT_320754"/>
<reference evidence="2 3" key="1">
    <citation type="journal article" date="2011" name="Science">
        <title>The ecoresponsive genome of Daphnia pulex.</title>
        <authorList>
            <person name="Colbourne J.K."/>
            <person name="Pfrender M.E."/>
            <person name="Gilbert D."/>
            <person name="Thomas W.K."/>
            <person name="Tucker A."/>
            <person name="Oakley T.H."/>
            <person name="Tokishita S."/>
            <person name="Aerts A."/>
            <person name="Arnold G.J."/>
            <person name="Basu M.K."/>
            <person name="Bauer D.J."/>
            <person name="Caceres C.E."/>
            <person name="Carmel L."/>
            <person name="Casola C."/>
            <person name="Choi J.H."/>
            <person name="Detter J.C."/>
            <person name="Dong Q."/>
            <person name="Dusheyko S."/>
            <person name="Eads B.D."/>
            <person name="Frohlich T."/>
            <person name="Geiler-Samerotte K.A."/>
            <person name="Gerlach D."/>
            <person name="Hatcher P."/>
            <person name="Jogdeo S."/>
            <person name="Krijgsveld J."/>
            <person name="Kriventseva E.V."/>
            <person name="Kultz D."/>
            <person name="Laforsch C."/>
            <person name="Lindquist E."/>
            <person name="Lopez J."/>
            <person name="Manak J.R."/>
            <person name="Muller J."/>
            <person name="Pangilinan J."/>
            <person name="Patwardhan R.P."/>
            <person name="Pitluck S."/>
            <person name="Pritham E.J."/>
            <person name="Rechtsteiner A."/>
            <person name="Rho M."/>
            <person name="Rogozin I.B."/>
            <person name="Sakarya O."/>
            <person name="Salamov A."/>
            <person name="Schaack S."/>
            <person name="Shapiro H."/>
            <person name="Shiga Y."/>
            <person name="Skalitzky C."/>
            <person name="Smith Z."/>
            <person name="Souvorov A."/>
            <person name="Sung W."/>
            <person name="Tang Z."/>
            <person name="Tsuchiya D."/>
            <person name="Tu H."/>
            <person name="Vos H."/>
            <person name="Wang M."/>
            <person name="Wolf Y.I."/>
            <person name="Yamagata H."/>
            <person name="Yamada T."/>
            <person name="Ye Y."/>
            <person name="Shaw J.R."/>
            <person name="Andrews J."/>
            <person name="Crease T.J."/>
            <person name="Tang H."/>
            <person name="Lucas S.M."/>
            <person name="Robertson H.M."/>
            <person name="Bork P."/>
            <person name="Koonin E.V."/>
            <person name="Zdobnov E.M."/>
            <person name="Grigoriev I.V."/>
            <person name="Lynch M."/>
            <person name="Boore J.L."/>
        </authorList>
    </citation>
    <scope>NUCLEOTIDE SEQUENCE [LARGE SCALE GENOMIC DNA]</scope>
</reference>
<evidence type="ECO:0000313" key="3">
    <source>
        <dbReference type="Proteomes" id="UP000000305"/>
    </source>
</evidence>
<gene>
    <name evidence="2" type="ORF">DAPPUDRAFT_320754</name>
</gene>
<protein>
    <recommendedName>
        <fullName evidence="1">Integrase core domain-containing protein</fullName>
    </recommendedName>
</protein>